<evidence type="ECO:0000259" key="2">
    <source>
        <dbReference type="PROSITE" id="PS51740"/>
    </source>
</evidence>
<protein>
    <submittedName>
        <fullName evidence="3">Type II toxin-antitoxin system PrlF family antitoxin</fullName>
    </submittedName>
</protein>
<gene>
    <name evidence="3" type="ORF">H0I39_14560</name>
</gene>
<evidence type="ECO:0000313" key="3">
    <source>
        <dbReference type="EMBL" id="NZA02667.1"/>
    </source>
</evidence>
<reference evidence="3 4" key="1">
    <citation type="submission" date="2020-07" db="EMBL/GenBank/DDBJ databases">
        <authorList>
            <person name="Maaloum M."/>
        </authorList>
    </citation>
    <scope>NUCLEOTIDE SEQUENCE [LARGE SCALE GENOMIC DNA]</scope>
    <source>
        <strain evidence="3 4">GCS-AN-3</strain>
    </source>
</reference>
<keyword evidence="1" id="KW-0238">DNA-binding</keyword>
<dbReference type="Proteomes" id="UP000589716">
    <property type="component" value="Unassembled WGS sequence"/>
</dbReference>
<accession>A0A853IXF2</accession>
<dbReference type="SUPFAM" id="SSF89447">
    <property type="entry name" value="AbrB/MazE/MraZ-like"/>
    <property type="match status" value="1"/>
</dbReference>
<dbReference type="RefSeq" id="WP_180550982.1">
    <property type="nucleotide sequence ID" value="NZ_JACCKX010000001.1"/>
</dbReference>
<evidence type="ECO:0000313" key="4">
    <source>
        <dbReference type="Proteomes" id="UP000589716"/>
    </source>
</evidence>
<dbReference type="SMART" id="SM00966">
    <property type="entry name" value="SpoVT_AbrB"/>
    <property type="match status" value="1"/>
</dbReference>
<comment type="caution">
    <text evidence="3">The sequence shown here is derived from an EMBL/GenBank/DDBJ whole genome shotgun (WGS) entry which is preliminary data.</text>
</comment>
<keyword evidence="4" id="KW-1185">Reference proteome</keyword>
<dbReference type="AlphaFoldDB" id="A0A853IXF2"/>
<evidence type="ECO:0000256" key="1">
    <source>
        <dbReference type="PROSITE-ProRule" id="PRU01076"/>
    </source>
</evidence>
<dbReference type="InterPro" id="IPR037914">
    <property type="entry name" value="SpoVT-AbrB_sf"/>
</dbReference>
<name>A0A853IXF2_9BURK</name>
<sequence length="78" mass="8615">MTTTITVKGQVTVPKHIRDALGLVPGTQVGFALNDEGDVVLRAAQRQRGKPTDRFEAARGKADVKWRTQDLMKLLRAD</sequence>
<feature type="domain" description="SpoVT-AbrB" evidence="2">
    <location>
        <begin position="1"/>
        <end position="46"/>
    </location>
</feature>
<dbReference type="InterPro" id="IPR007159">
    <property type="entry name" value="SpoVT-AbrB_dom"/>
</dbReference>
<dbReference type="Pfam" id="PF04014">
    <property type="entry name" value="MazE_antitoxin"/>
    <property type="match status" value="1"/>
</dbReference>
<dbReference type="PROSITE" id="PS51740">
    <property type="entry name" value="SPOVT_ABRB"/>
    <property type="match status" value="1"/>
</dbReference>
<dbReference type="GO" id="GO:0003677">
    <property type="term" value="F:DNA binding"/>
    <property type="evidence" value="ECO:0007669"/>
    <property type="project" value="UniProtKB-UniRule"/>
</dbReference>
<dbReference type="NCBIfam" id="TIGR01439">
    <property type="entry name" value="lp_hng_hel_AbrB"/>
    <property type="match status" value="1"/>
</dbReference>
<dbReference type="Gene3D" id="2.10.260.10">
    <property type="match status" value="1"/>
</dbReference>
<dbReference type="EMBL" id="JACCKX010000001">
    <property type="protein sequence ID" value="NZA02667.1"/>
    <property type="molecule type" value="Genomic_DNA"/>
</dbReference>
<proteinExistence type="predicted"/>
<organism evidence="3 4">
    <name type="scientific">Ottowia beijingensis</name>
    <dbReference type="NCBI Taxonomy" id="1207057"/>
    <lineage>
        <taxon>Bacteria</taxon>
        <taxon>Pseudomonadati</taxon>
        <taxon>Pseudomonadota</taxon>
        <taxon>Betaproteobacteria</taxon>
        <taxon>Burkholderiales</taxon>
        <taxon>Comamonadaceae</taxon>
        <taxon>Ottowia</taxon>
    </lineage>
</organism>